<protein>
    <submittedName>
        <fullName evidence="2">Uncharacterized protein</fullName>
    </submittedName>
</protein>
<reference evidence="2" key="1">
    <citation type="journal article" date="2020" name="Stud. Mycol.">
        <title>101 Dothideomycetes genomes: a test case for predicting lifestyles and emergence of pathogens.</title>
        <authorList>
            <person name="Haridas S."/>
            <person name="Albert R."/>
            <person name="Binder M."/>
            <person name="Bloem J."/>
            <person name="Labutti K."/>
            <person name="Salamov A."/>
            <person name="Andreopoulos B."/>
            <person name="Baker S."/>
            <person name="Barry K."/>
            <person name="Bills G."/>
            <person name="Bluhm B."/>
            <person name="Cannon C."/>
            <person name="Castanera R."/>
            <person name="Culley D."/>
            <person name="Daum C."/>
            <person name="Ezra D."/>
            <person name="Gonzalez J."/>
            <person name="Henrissat B."/>
            <person name="Kuo A."/>
            <person name="Liang C."/>
            <person name="Lipzen A."/>
            <person name="Lutzoni F."/>
            <person name="Magnuson J."/>
            <person name="Mondo S."/>
            <person name="Nolan M."/>
            <person name="Ohm R."/>
            <person name="Pangilinan J."/>
            <person name="Park H.-J."/>
            <person name="Ramirez L."/>
            <person name="Alfaro M."/>
            <person name="Sun H."/>
            <person name="Tritt A."/>
            <person name="Yoshinaga Y."/>
            <person name="Zwiers L.-H."/>
            <person name="Turgeon B."/>
            <person name="Goodwin S."/>
            <person name="Spatafora J."/>
            <person name="Crous P."/>
            <person name="Grigoriev I."/>
        </authorList>
    </citation>
    <scope>NUCLEOTIDE SEQUENCE</scope>
    <source>
        <strain evidence="2">CBS 379.55</strain>
    </source>
</reference>
<accession>A0A6A6JSQ8</accession>
<dbReference type="RefSeq" id="XP_033657131.1">
    <property type="nucleotide sequence ID" value="XM_033793511.1"/>
</dbReference>
<gene>
    <name evidence="2" type="ORF">EI97DRAFT_181029</name>
</gene>
<organism evidence="2 3">
    <name type="scientific">Westerdykella ornata</name>
    <dbReference type="NCBI Taxonomy" id="318751"/>
    <lineage>
        <taxon>Eukaryota</taxon>
        <taxon>Fungi</taxon>
        <taxon>Dikarya</taxon>
        <taxon>Ascomycota</taxon>
        <taxon>Pezizomycotina</taxon>
        <taxon>Dothideomycetes</taxon>
        <taxon>Pleosporomycetidae</taxon>
        <taxon>Pleosporales</taxon>
        <taxon>Sporormiaceae</taxon>
        <taxon>Westerdykella</taxon>
    </lineage>
</organism>
<dbReference type="GeneID" id="54546686"/>
<proteinExistence type="predicted"/>
<feature type="region of interest" description="Disordered" evidence="1">
    <location>
        <begin position="1"/>
        <end position="34"/>
    </location>
</feature>
<evidence type="ECO:0000313" key="2">
    <source>
        <dbReference type="EMBL" id="KAF2279592.1"/>
    </source>
</evidence>
<dbReference type="EMBL" id="ML986486">
    <property type="protein sequence ID" value="KAF2279592.1"/>
    <property type="molecule type" value="Genomic_DNA"/>
</dbReference>
<sequence>MRSTTRRLSSCPYHPQSTHFGNLPPPPPPSLPPSLLQYTSPPSIYLRHPHGTRSEFRCLGFLCTFHSSFSSPRSLFVRGLCSGTV</sequence>
<name>A0A6A6JSQ8_WESOR</name>
<keyword evidence="3" id="KW-1185">Reference proteome</keyword>
<evidence type="ECO:0000256" key="1">
    <source>
        <dbReference type="SAM" id="MobiDB-lite"/>
    </source>
</evidence>
<dbReference type="AlphaFoldDB" id="A0A6A6JSQ8"/>
<feature type="compositionally biased region" description="Pro residues" evidence="1">
    <location>
        <begin position="23"/>
        <end position="32"/>
    </location>
</feature>
<dbReference type="Proteomes" id="UP000800097">
    <property type="component" value="Unassembled WGS sequence"/>
</dbReference>
<evidence type="ECO:0000313" key="3">
    <source>
        <dbReference type="Proteomes" id="UP000800097"/>
    </source>
</evidence>